<accession>A0A0D5LUJ2</accession>
<proteinExistence type="predicted"/>
<organism evidence="1 2">
    <name type="scientific">Martelella endophytica</name>
    <dbReference type="NCBI Taxonomy" id="1486262"/>
    <lineage>
        <taxon>Bacteria</taxon>
        <taxon>Pseudomonadati</taxon>
        <taxon>Pseudomonadota</taxon>
        <taxon>Alphaproteobacteria</taxon>
        <taxon>Hyphomicrobiales</taxon>
        <taxon>Aurantimonadaceae</taxon>
        <taxon>Martelella</taxon>
    </lineage>
</organism>
<dbReference type="HOGENOM" id="CLU_2650183_0_0_5"/>
<reference evidence="1 2" key="1">
    <citation type="journal article" date="2015" name="Genome Announc.">
        <title>Complete genome sequence of Martelella endophytica YC6887, which has antifungal activity associated with a halophyte.</title>
        <authorList>
            <person name="Khan A."/>
            <person name="Khan H."/>
            <person name="Chung E.J."/>
            <person name="Hossain M.T."/>
            <person name="Chung Y.R."/>
        </authorList>
    </citation>
    <scope>NUCLEOTIDE SEQUENCE [LARGE SCALE GENOMIC DNA]</scope>
    <source>
        <strain evidence="1">YC6887</strain>
    </source>
</reference>
<gene>
    <name evidence="1" type="ORF">TM49_17205</name>
</gene>
<evidence type="ECO:0000313" key="2">
    <source>
        <dbReference type="Proteomes" id="UP000032611"/>
    </source>
</evidence>
<evidence type="ECO:0000313" key="1">
    <source>
        <dbReference type="EMBL" id="AJY47023.1"/>
    </source>
</evidence>
<sequence>MRFGSNEAFVGMVLPPPDDWFGGAHLVFELVQVKIFIPVWCSETSSMTWPSLLERCSLEASMSARRMFVAMKWRSV</sequence>
<keyword evidence="2" id="KW-1185">Reference proteome</keyword>
<name>A0A0D5LUJ2_MAREN</name>
<dbReference type="PATRIC" id="fig|1486262.3.peg.3560"/>
<protein>
    <submittedName>
        <fullName evidence="1">Uncharacterized protein</fullName>
    </submittedName>
</protein>
<dbReference type="KEGG" id="mey:TM49_17205"/>
<dbReference type="EMBL" id="CP010803">
    <property type="protein sequence ID" value="AJY47023.1"/>
    <property type="molecule type" value="Genomic_DNA"/>
</dbReference>
<dbReference type="Proteomes" id="UP000032611">
    <property type="component" value="Chromosome"/>
</dbReference>
<dbReference type="STRING" id="1486262.TM49_17205"/>
<dbReference type="AlphaFoldDB" id="A0A0D5LUJ2"/>